<feature type="region of interest" description="Disordered" evidence="1">
    <location>
        <begin position="1"/>
        <end position="26"/>
    </location>
</feature>
<dbReference type="EMBL" id="AAWS01000017">
    <property type="protein sequence ID" value="EAY28280.1"/>
    <property type="molecule type" value="Genomic_DNA"/>
</dbReference>
<dbReference type="Proteomes" id="UP000004095">
    <property type="component" value="Unassembled WGS sequence"/>
</dbReference>
<evidence type="ECO:0000313" key="3">
    <source>
        <dbReference type="Proteomes" id="UP000004095"/>
    </source>
</evidence>
<gene>
    <name evidence="2" type="ORF">M23134_03541</name>
</gene>
<reference evidence="2 3" key="1">
    <citation type="submission" date="2007-01" db="EMBL/GenBank/DDBJ databases">
        <authorList>
            <person name="Haygood M."/>
            <person name="Podell S."/>
            <person name="Anderson C."/>
            <person name="Hopkinson B."/>
            <person name="Roe K."/>
            <person name="Barbeau K."/>
            <person name="Gaasterland T."/>
            <person name="Ferriera S."/>
            <person name="Johnson J."/>
            <person name="Kravitz S."/>
            <person name="Beeson K."/>
            <person name="Sutton G."/>
            <person name="Rogers Y.-H."/>
            <person name="Friedman R."/>
            <person name="Frazier M."/>
            <person name="Venter J.C."/>
        </authorList>
    </citation>
    <scope>NUCLEOTIDE SEQUENCE [LARGE SCALE GENOMIC DNA]</scope>
    <source>
        <strain evidence="2 3">ATCC 23134</strain>
    </source>
</reference>
<protein>
    <submittedName>
        <fullName evidence="2">Uncharacterized protein</fullName>
    </submittedName>
</protein>
<organism evidence="2 3">
    <name type="scientific">Microscilla marina ATCC 23134</name>
    <dbReference type="NCBI Taxonomy" id="313606"/>
    <lineage>
        <taxon>Bacteria</taxon>
        <taxon>Pseudomonadati</taxon>
        <taxon>Bacteroidota</taxon>
        <taxon>Cytophagia</taxon>
        <taxon>Cytophagales</taxon>
        <taxon>Microscillaceae</taxon>
        <taxon>Microscilla</taxon>
    </lineage>
</organism>
<proteinExistence type="predicted"/>
<accession>A1ZN99</accession>
<name>A1ZN99_MICM2</name>
<keyword evidence="3" id="KW-1185">Reference proteome</keyword>
<evidence type="ECO:0000313" key="2">
    <source>
        <dbReference type="EMBL" id="EAY28280.1"/>
    </source>
</evidence>
<sequence>MDAVLGGKSSKKNEKTANANDIKAASSKAGITDIKNSYQVASTPTSSGFESHHADNNTKVYIKVQDFDKLDESAGLFLEQIKGEGEVFPKEVTVDLTDTSRLRNLPGSSLAFSKPEREGLPSTGSYGVGSEEYSTILKDNVIGKAMKSARKKAEEKRLIKEIKVDEEKITFVMESESEQVDRQKFEAGWVDARKKEISGVKKKGISVQEEAKAEFIEEFIDYLNAPESTFSLKERVKWKDVKGEEEERQGFKKDAWNKVQESMNATVIYRKTGSKLFPGGQGHPALDNKTPDYFIGIPDPSEGPAIADAVSLNVPERGNKKVIKTDDIRKAIESKVRKYTTSAGEQAIAVSVVVNLSGGTEDNMKDVKKAISRLEVKLVGGKTAKPAQVFLVTGNEVEVVDFQSEGAEGSSPPVTEEA</sequence>
<comment type="caution">
    <text evidence="2">The sequence shown here is derived from an EMBL/GenBank/DDBJ whole genome shotgun (WGS) entry which is preliminary data.</text>
</comment>
<feature type="region of interest" description="Disordered" evidence="1">
    <location>
        <begin position="105"/>
        <end position="126"/>
    </location>
</feature>
<evidence type="ECO:0000256" key="1">
    <source>
        <dbReference type="SAM" id="MobiDB-lite"/>
    </source>
</evidence>
<dbReference type="AlphaFoldDB" id="A1ZN99"/>